<sequence length="105" mass="11412">MDWVQERARGSPTKPSSPVVPTGDAPPLSLRCYVEGNLSAAIGPFRAPTASVAETLTVERQQWPPGWSPAGRQLVLQVGEALAGTLHLRMTFSDDVLPYSWQQLL</sequence>
<comment type="caution">
    <text evidence="2">The sequence shown here is derived from an EMBL/GenBank/DDBJ whole genome shotgun (WGS) entry which is preliminary data.</text>
</comment>
<name>A0A9D4PT41_RHISA</name>
<dbReference type="EMBL" id="JABSTV010001251">
    <property type="protein sequence ID" value="KAH7952518.1"/>
    <property type="molecule type" value="Genomic_DNA"/>
</dbReference>
<reference evidence="2" key="1">
    <citation type="journal article" date="2020" name="Cell">
        <title>Large-Scale Comparative Analyses of Tick Genomes Elucidate Their Genetic Diversity and Vector Capacities.</title>
        <authorList>
            <consortium name="Tick Genome and Microbiome Consortium (TIGMIC)"/>
            <person name="Jia N."/>
            <person name="Wang J."/>
            <person name="Shi W."/>
            <person name="Du L."/>
            <person name="Sun Y."/>
            <person name="Zhan W."/>
            <person name="Jiang J.F."/>
            <person name="Wang Q."/>
            <person name="Zhang B."/>
            <person name="Ji P."/>
            <person name="Bell-Sakyi L."/>
            <person name="Cui X.M."/>
            <person name="Yuan T.T."/>
            <person name="Jiang B.G."/>
            <person name="Yang W.F."/>
            <person name="Lam T.T."/>
            <person name="Chang Q.C."/>
            <person name="Ding S.J."/>
            <person name="Wang X.J."/>
            <person name="Zhu J.G."/>
            <person name="Ruan X.D."/>
            <person name="Zhao L."/>
            <person name="Wei J.T."/>
            <person name="Ye R.Z."/>
            <person name="Que T.C."/>
            <person name="Du C.H."/>
            <person name="Zhou Y.H."/>
            <person name="Cheng J.X."/>
            <person name="Dai P.F."/>
            <person name="Guo W.B."/>
            <person name="Han X.H."/>
            <person name="Huang E.J."/>
            <person name="Li L.F."/>
            <person name="Wei W."/>
            <person name="Gao Y.C."/>
            <person name="Liu J.Z."/>
            <person name="Shao H.Z."/>
            <person name="Wang X."/>
            <person name="Wang C.C."/>
            <person name="Yang T.C."/>
            <person name="Huo Q.B."/>
            <person name="Li W."/>
            <person name="Chen H.Y."/>
            <person name="Chen S.E."/>
            <person name="Zhou L.G."/>
            <person name="Ni X.B."/>
            <person name="Tian J.H."/>
            <person name="Sheng Y."/>
            <person name="Liu T."/>
            <person name="Pan Y.S."/>
            <person name="Xia L.Y."/>
            <person name="Li J."/>
            <person name="Zhao F."/>
            <person name="Cao W.C."/>
        </authorList>
    </citation>
    <scope>NUCLEOTIDE SEQUENCE</scope>
    <source>
        <strain evidence="2">Rsan-2018</strain>
    </source>
</reference>
<evidence type="ECO:0000256" key="1">
    <source>
        <dbReference type="SAM" id="MobiDB-lite"/>
    </source>
</evidence>
<protein>
    <submittedName>
        <fullName evidence="2">Uncharacterized protein</fullName>
    </submittedName>
</protein>
<evidence type="ECO:0000313" key="2">
    <source>
        <dbReference type="EMBL" id="KAH7952518.1"/>
    </source>
</evidence>
<keyword evidence="3" id="KW-1185">Reference proteome</keyword>
<gene>
    <name evidence="2" type="ORF">HPB52_023853</name>
</gene>
<evidence type="ECO:0000313" key="3">
    <source>
        <dbReference type="Proteomes" id="UP000821837"/>
    </source>
</evidence>
<reference evidence="2" key="2">
    <citation type="submission" date="2021-09" db="EMBL/GenBank/DDBJ databases">
        <authorList>
            <person name="Jia N."/>
            <person name="Wang J."/>
            <person name="Shi W."/>
            <person name="Du L."/>
            <person name="Sun Y."/>
            <person name="Zhan W."/>
            <person name="Jiang J."/>
            <person name="Wang Q."/>
            <person name="Zhang B."/>
            <person name="Ji P."/>
            <person name="Sakyi L.B."/>
            <person name="Cui X."/>
            <person name="Yuan T."/>
            <person name="Jiang B."/>
            <person name="Yang W."/>
            <person name="Lam T.T.-Y."/>
            <person name="Chang Q."/>
            <person name="Ding S."/>
            <person name="Wang X."/>
            <person name="Zhu J."/>
            <person name="Ruan X."/>
            <person name="Zhao L."/>
            <person name="Wei J."/>
            <person name="Que T."/>
            <person name="Du C."/>
            <person name="Cheng J."/>
            <person name="Dai P."/>
            <person name="Han X."/>
            <person name="Huang E."/>
            <person name="Gao Y."/>
            <person name="Liu J."/>
            <person name="Shao H."/>
            <person name="Ye R."/>
            <person name="Li L."/>
            <person name="Wei W."/>
            <person name="Wang X."/>
            <person name="Wang C."/>
            <person name="Huo Q."/>
            <person name="Li W."/>
            <person name="Guo W."/>
            <person name="Chen H."/>
            <person name="Chen S."/>
            <person name="Zhou L."/>
            <person name="Zhou L."/>
            <person name="Ni X."/>
            <person name="Tian J."/>
            <person name="Zhou Y."/>
            <person name="Sheng Y."/>
            <person name="Liu T."/>
            <person name="Pan Y."/>
            <person name="Xia L."/>
            <person name="Li J."/>
            <person name="Zhao F."/>
            <person name="Cao W."/>
        </authorList>
    </citation>
    <scope>NUCLEOTIDE SEQUENCE</scope>
    <source>
        <strain evidence="2">Rsan-2018</strain>
        <tissue evidence="2">Larvae</tissue>
    </source>
</reference>
<feature type="compositionally biased region" description="Low complexity" evidence="1">
    <location>
        <begin position="11"/>
        <end position="22"/>
    </location>
</feature>
<proteinExistence type="predicted"/>
<organism evidence="2 3">
    <name type="scientific">Rhipicephalus sanguineus</name>
    <name type="common">Brown dog tick</name>
    <name type="synonym">Ixodes sanguineus</name>
    <dbReference type="NCBI Taxonomy" id="34632"/>
    <lineage>
        <taxon>Eukaryota</taxon>
        <taxon>Metazoa</taxon>
        <taxon>Ecdysozoa</taxon>
        <taxon>Arthropoda</taxon>
        <taxon>Chelicerata</taxon>
        <taxon>Arachnida</taxon>
        <taxon>Acari</taxon>
        <taxon>Parasitiformes</taxon>
        <taxon>Ixodida</taxon>
        <taxon>Ixodoidea</taxon>
        <taxon>Ixodidae</taxon>
        <taxon>Rhipicephalinae</taxon>
        <taxon>Rhipicephalus</taxon>
        <taxon>Rhipicephalus</taxon>
    </lineage>
</organism>
<accession>A0A9D4PT41</accession>
<dbReference type="AlphaFoldDB" id="A0A9D4PT41"/>
<dbReference type="Proteomes" id="UP000821837">
    <property type="component" value="Chromosome 5"/>
</dbReference>
<feature type="region of interest" description="Disordered" evidence="1">
    <location>
        <begin position="1"/>
        <end position="26"/>
    </location>
</feature>